<keyword evidence="1" id="KW-0175">Coiled coil</keyword>
<dbReference type="GeneID" id="40326538"/>
<proteinExistence type="predicted"/>
<organism evidence="3 4">
    <name type="scientific">Trypanosoma rangeli</name>
    <dbReference type="NCBI Taxonomy" id="5698"/>
    <lineage>
        <taxon>Eukaryota</taxon>
        <taxon>Discoba</taxon>
        <taxon>Euglenozoa</taxon>
        <taxon>Kinetoplastea</taxon>
        <taxon>Metakinetoplastina</taxon>
        <taxon>Trypanosomatida</taxon>
        <taxon>Trypanosomatidae</taxon>
        <taxon>Trypanosoma</taxon>
        <taxon>Herpetosoma</taxon>
    </lineage>
</organism>
<reference evidence="3 4" key="1">
    <citation type="journal article" date="2018" name="BMC Genomics">
        <title>Genomic comparison of Trypanosoma conorhini and Trypanosoma rangeli to Trypanosoma cruzi strains of high and low virulence.</title>
        <authorList>
            <person name="Bradwell K.R."/>
            <person name="Koparde V.N."/>
            <person name="Matveyev A.V."/>
            <person name="Serrano M.G."/>
            <person name="Alves J.M."/>
            <person name="Parikh H."/>
            <person name="Huang B."/>
            <person name="Lee V."/>
            <person name="Espinosa-Alvarez O."/>
            <person name="Ortiz P.A."/>
            <person name="Costa-Martins A.G."/>
            <person name="Teixeira M.M."/>
            <person name="Buck G.A."/>
        </authorList>
    </citation>
    <scope>NUCLEOTIDE SEQUENCE [LARGE SCALE GENOMIC DNA]</scope>
    <source>
        <strain evidence="3 4">AM80</strain>
    </source>
</reference>
<dbReference type="Proteomes" id="UP000283634">
    <property type="component" value="Unassembled WGS sequence"/>
</dbReference>
<dbReference type="VEuPathDB" id="TriTrypDB:TRSC58_00840"/>
<accession>A0A3R7MNC1</accession>
<evidence type="ECO:0000313" key="3">
    <source>
        <dbReference type="EMBL" id="RNF08672.1"/>
    </source>
</evidence>
<dbReference type="OrthoDB" id="277887at2759"/>
<protein>
    <submittedName>
        <fullName evidence="3">Uncharacterized protein</fullName>
    </submittedName>
</protein>
<name>A0A3R7MNC1_TRYRA</name>
<evidence type="ECO:0000313" key="4">
    <source>
        <dbReference type="Proteomes" id="UP000283634"/>
    </source>
</evidence>
<dbReference type="EMBL" id="MKGL01000061">
    <property type="protein sequence ID" value="RNF08672.1"/>
    <property type="molecule type" value="Genomic_DNA"/>
</dbReference>
<gene>
    <name evidence="3" type="ORF">TraAM80_02605</name>
</gene>
<keyword evidence="4" id="KW-1185">Reference proteome</keyword>
<dbReference type="RefSeq" id="XP_029240526.1">
    <property type="nucleotide sequence ID" value="XM_029379604.1"/>
</dbReference>
<evidence type="ECO:0000256" key="2">
    <source>
        <dbReference type="SAM" id="MobiDB-lite"/>
    </source>
</evidence>
<dbReference type="OMA" id="EREPHYW"/>
<sequence length="215" mass="25025">MLARVQGAEVVGLVEMTDFAAFREFQARSSVLVERERAVDLRRKLLQEVTQNVQHLAEECRRREEQLQQERLRFAQRKASQDEKMNAKEGQGQAQRERVVALDAEETRLRTAIVEREEEMQRVHVELVQRQALSSKLQEAKKGLTRLKCQLEERDAKVMMLESRIAKMEMAVENRHAVLAERLPSYDMPRIEDKHGTDLEETAGESILLIDEFNQ</sequence>
<feature type="coiled-coil region" evidence="1">
    <location>
        <begin position="130"/>
        <end position="157"/>
    </location>
</feature>
<feature type="region of interest" description="Disordered" evidence="2">
    <location>
        <begin position="76"/>
        <end position="97"/>
    </location>
</feature>
<feature type="compositionally biased region" description="Basic and acidic residues" evidence="2">
    <location>
        <begin position="76"/>
        <end position="87"/>
    </location>
</feature>
<evidence type="ECO:0000256" key="1">
    <source>
        <dbReference type="SAM" id="Coils"/>
    </source>
</evidence>
<comment type="caution">
    <text evidence="3">The sequence shown here is derived from an EMBL/GenBank/DDBJ whole genome shotgun (WGS) entry which is preliminary data.</text>
</comment>
<dbReference type="AlphaFoldDB" id="A0A3R7MNC1"/>